<keyword evidence="2" id="KW-0449">Lipoprotein</keyword>
<protein>
    <recommendedName>
        <fullName evidence="2">Outer membrane lipoprotein Blc</fullName>
    </recommendedName>
</protein>
<evidence type="ECO:0000313" key="5">
    <source>
        <dbReference type="Proteomes" id="UP001196509"/>
    </source>
</evidence>
<reference evidence="4" key="1">
    <citation type="submission" date="2021-08" db="EMBL/GenBank/DDBJ databases">
        <title>Hoeflea bacterium WL0058 sp. nov., isolated from the sediment.</title>
        <authorList>
            <person name="Wang L."/>
            <person name="Zhang D."/>
        </authorList>
    </citation>
    <scope>NUCLEOTIDE SEQUENCE</scope>
    <source>
        <strain evidence="4">WL0058</strain>
    </source>
</reference>
<dbReference type="Proteomes" id="UP001196509">
    <property type="component" value="Unassembled WGS sequence"/>
</dbReference>
<dbReference type="Gene3D" id="2.40.128.20">
    <property type="match status" value="1"/>
</dbReference>
<dbReference type="PANTHER" id="PTHR10612:SF34">
    <property type="entry name" value="APOLIPOPROTEIN D"/>
    <property type="match status" value="1"/>
</dbReference>
<evidence type="ECO:0000259" key="3">
    <source>
        <dbReference type="Pfam" id="PF08212"/>
    </source>
</evidence>
<feature type="signal peptide" evidence="2">
    <location>
        <begin position="1"/>
        <end position="24"/>
    </location>
</feature>
<comment type="subunit">
    <text evidence="2">Homodimer.</text>
</comment>
<keyword evidence="2" id="KW-0998">Cell outer membrane</keyword>
<name>A0AAE2ZP56_9HYPH</name>
<accession>A0AAE2ZP56</accession>
<dbReference type="GO" id="GO:0009279">
    <property type="term" value="C:cell outer membrane"/>
    <property type="evidence" value="ECO:0007669"/>
    <property type="project" value="UniProtKB-SubCell"/>
</dbReference>
<dbReference type="RefSeq" id="WP_220228806.1">
    <property type="nucleotide sequence ID" value="NZ_JAICBX010000002.1"/>
</dbReference>
<dbReference type="GO" id="GO:0006950">
    <property type="term" value="P:response to stress"/>
    <property type="evidence" value="ECO:0007669"/>
    <property type="project" value="UniProtKB-ARBA"/>
</dbReference>
<dbReference type="InterPro" id="IPR022272">
    <property type="entry name" value="Lipocalin_CS"/>
</dbReference>
<dbReference type="Pfam" id="PF08212">
    <property type="entry name" value="Lipocalin_2"/>
    <property type="match status" value="1"/>
</dbReference>
<gene>
    <name evidence="4" type="ORF">K1W69_13250</name>
</gene>
<dbReference type="PROSITE" id="PS00213">
    <property type="entry name" value="LIPOCALIN"/>
    <property type="match status" value="1"/>
</dbReference>
<keyword evidence="5" id="KW-1185">Reference proteome</keyword>
<dbReference type="InterPro" id="IPR047202">
    <property type="entry name" value="Lipocalin_Blc-like_dom"/>
</dbReference>
<dbReference type="PANTHER" id="PTHR10612">
    <property type="entry name" value="APOLIPOPROTEIN D"/>
    <property type="match status" value="1"/>
</dbReference>
<proteinExistence type="inferred from homology"/>
<dbReference type="InterPro" id="IPR000566">
    <property type="entry name" value="Lipocln_cytosolic_FA-bd_dom"/>
</dbReference>
<keyword evidence="2" id="KW-0472">Membrane</keyword>
<evidence type="ECO:0000256" key="2">
    <source>
        <dbReference type="PIRNR" id="PIRNR036893"/>
    </source>
</evidence>
<evidence type="ECO:0000313" key="4">
    <source>
        <dbReference type="EMBL" id="MBW8638157.1"/>
    </source>
</evidence>
<keyword evidence="2" id="KW-0446">Lipid-binding</keyword>
<comment type="subcellular location">
    <subcellularLocation>
        <location evidence="2">Cell outer membrane</location>
    </subcellularLocation>
</comment>
<dbReference type="EMBL" id="JAICBX010000002">
    <property type="protein sequence ID" value="MBW8638157.1"/>
    <property type="molecule type" value="Genomic_DNA"/>
</dbReference>
<comment type="similarity">
    <text evidence="1 2">Belongs to the calycin superfamily. Lipocalin family.</text>
</comment>
<keyword evidence="2" id="KW-0732">Signal</keyword>
<dbReference type="SUPFAM" id="SSF50814">
    <property type="entry name" value="Lipocalins"/>
    <property type="match status" value="1"/>
</dbReference>
<dbReference type="InterPro" id="IPR002446">
    <property type="entry name" value="Lipocalin_bac"/>
</dbReference>
<feature type="domain" description="Lipocalin/cytosolic fatty-acid binding" evidence="3">
    <location>
        <begin position="35"/>
        <end position="176"/>
    </location>
</feature>
<dbReference type="AlphaFoldDB" id="A0AAE2ZP56"/>
<sequence length="182" mass="20677">MTTARQFSILVCVFLCAVVAGCTAKPYTVEPVTDFDVSRYTGTWYEIMRLDHRFERNLTNVTATYEMLEDGGLLVTNRGFNRKSCKWKTVTGKASFQQGPKVGSLSVRFFWPFAAGYHVFELDKENYNWAVISGSNRRYLWILGREPSMPEALKQHLIRKARADGFATDKLIKVDQGPVTCG</sequence>
<comment type="caution">
    <text evidence="4">The sequence shown here is derived from an EMBL/GenBank/DDBJ whole genome shotgun (WGS) entry which is preliminary data.</text>
</comment>
<dbReference type="CDD" id="cd19438">
    <property type="entry name" value="lipocalin_Blc-like"/>
    <property type="match status" value="1"/>
</dbReference>
<dbReference type="InterPro" id="IPR022271">
    <property type="entry name" value="Lipocalin_ApoD"/>
</dbReference>
<evidence type="ECO:0000256" key="1">
    <source>
        <dbReference type="ARBA" id="ARBA00006889"/>
    </source>
</evidence>
<dbReference type="PRINTS" id="PR01171">
    <property type="entry name" value="BCTLIPOCALIN"/>
</dbReference>
<dbReference type="PROSITE" id="PS51257">
    <property type="entry name" value="PROKAR_LIPOPROTEIN"/>
    <property type="match status" value="1"/>
</dbReference>
<feature type="chain" id="PRO_5041785811" description="Outer membrane lipoprotein Blc" evidence="2">
    <location>
        <begin position="25"/>
        <end position="182"/>
    </location>
</feature>
<organism evidence="4 5">
    <name type="scientific">Flavimaribacter sediminis</name>
    <dbReference type="NCBI Taxonomy" id="2865987"/>
    <lineage>
        <taxon>Bacteria</taxon>
        <taxon>Pseudomonadati</taxon>
        <taxon>Pseudomonadota</taxon>
        <taxon>Alphaproteobacteria</taxon>
        <taxon>Hyphomicrobiales</taxon>
        <taxon>Rhizobiaceae</taxon>
        <taxon>Flavimaribacter</taxon>
    </lineage>
</organism>
<dbReference type="PIRSF" id="PIRSF036893">
    <property type="entry name" value="Lipocalin_ApoD"/>
    <property type="match status" value="1"/>
</dbReference>
<comment type="function">
    <text evidence="2">Involved in the storage or transport of lipids necessary for membrane maintenance under stressful conditions. Displays a binding preference for lysophospholipids.</text>
</comment>
<dbReference type="InterPro" id="IPR012674">
    <property type="entry name" value="Calycin"/>
</dbReference>
<dbReference type="GO" id="GO:0008289">
    <property type="term" value="F:lipid binding"/>
    <property type="evidence" value="ECO:0007669"/>
    <property type="project" value="UniProtKB-UniRule"/>
</dbReference>